<feature type="transmembrane region" description="Helical" evidence="8">
    <location>
        <begin position="412"/>
        <end position="434"/>
    </location>
</feature>
<dbReference type="InterPro" id="IPR005828">
    <property type="entry name" value="MFS_sugar_transport-like"/>
</dbReference>
<evidence type="ECO:0000256" key="5">
    <source>
        <dbReference type="ARBA" id="ARBA00022692"/>
    </source>
</evidence>
<dbReference type="InterPro" id="IPR036259">
    <property type="entry name" value="MFS_trans_sf"/>
</dbReference>
<name>A0A9P0PAE7_ACAOB</name>
<feature type="transmembrane region" description="Helical" evidence="8">
    <location>
        <begin position="342"/>
        <end position="364"/>
    </location>
</feature>
<protein>
    <recommendedName>
        <fullName evidence="9">Major facilitator superfamily (MFS) profile domain-containing protein</fullName>
    </recommendedName>
</protein>
<feature type="transmembrane region" description="Helical" evidence="8">
    <location>
        <begin position="376"/>
        <end position="400"/>
    </location>
</feature>
<keyword evidence="5 8" id="KW-0812">Transmembrane</keyword>
<dbReference type="FunFam" id="1.20.1250.20:FF:000218">
    <property type="entry name" value="facilitated trehalose transporter Tret1"/>
    <property type="match status" value="1"/>
</dbReference>
<dbReference type="Pfam" id="PF00083">
    <property type="entry name" value="Sugar_tr"/>
    <property type="match status" value="1"/>
</dbReference>
<dbReference type="Gene3D" id="1.20.1250.20">
    <property type="entry name" value="MFS general substrate transporter like domains"/>
    <property type="match status" value="1"/>
</dbReference>
<dbReference type="OrthoDB" id="6696619at2759"/>
<comment type="subcellular location">
    <subcellularLocation>
        <location evidence="1">Cell membrane</location>
        <topology evidence="1">Multi-pass membrane protein</topology>
    </subcellularLocation>
</comment>
<evidence type="ECO:0000256" key="7">
    <source>
        <dbReference type="ARBA" id="ARBA00023136"/>
    </source>
</evidence>
<feature type="transmembrane region" description="Helical" evidence="8">
    <location>
        <begin position="34"/>
        <end position="57"/>
    </location>
</feature>
<dbReference type="EMBL" id="CAKOFQ010006835">
    <property type="protein sequence ID" value="CAH1975335.1"/>
    <property type="molecule type" value="Genomic_DNA"/>
</dbReference>
<evidence type="ECO:0000313" key="11">
    <source>
        <dbReference type="Proteomes" id="UP001152888"/>
    </source>
</evidence>
<dbReference type="PROSITE" id="PS00217">
    <property type="entry name" value="SUGAR_TRANSPORT_2"/>
    <property type="match status" value="1"/>
</dbReference>
<feature type="transmembrane region" description="Helical" evidence="8">
    <location>
        <begin position="171"/>
        <end position="192"/>
    </location>
</feature>
<sequence length="480" mass="52819">MVENDGHSEVVYKPTTKVKDKVLLENQNKQKDSAFLYFTATIVSLVSSSGLCSYIWMSPALAVLKLDDQNLNPIGRPVTPFEESIIGGIWLIGSIAGNLMLGKLPDIFGRKKIMILISILMIIGYSVLAFSSTIYIIYIARLITGIAFGMYLPLLSVYLFEISESHNRGKFGSFICLFLTLSSGYVFLLATFFSLKVFTFLCALPAALCLLCFLFVPETPMHLVSKGDRKGATKALRKLRGRDDVRKEVEEIESLLNECSRGKNKTILEALRTPGLKRALFLAVSVNSLQQLIGQTAILGYLTSIFVSAGISPDFASIISCLVQLPSTIIAAMLVDKLGRRVLLLISLTTYGTAIVLLGVYFYLKHLNFDFGSFSWLPVASVILMFIGYCIGMGVIPIILASEVLPNDIKSVGMSITVFCAGVFASVTVFGFPIVMEYLGLYWCFWICGIVSFLAAIFVYYCVPETKGKSVAEIQKMLNS</sequence>
<feature type="transmembrane region" description="Helical" evidence="8">
    <location>
        <begin position="113"/>
        <end position="130"/>
    </location>
</feature>
<accession>A0A9P0PAE7</accession>
<feature type="transmembrane region" description="Helical" evidence="8">
    <location>
        <begin position="440"/>
        <end position="463"/>
    </location>
</feature>
<evidence type="ECO:0000256" key="8">
    <source>
        <dbReference type="SAM" id="Phobius"/>
    </source>
</evidence>
<evidence type="ECO:0000313" key="10">
    <source>
        <dbReference type="EMBL" id="CAH1975335.1"/>
    </source>
</evidence>
<organism evidence="10 11">
    <name type="scientific">Acanthoscelides obtectus</name>
    <name type="common">Bean weevil</name>
    <name type="synonym">Bruchus obtectus</name>
    <dbReference type="NCBI Taxonomy" id="200917"/>
    <lineage>
        <taxon>Eukaryota</taxon>
        <taxon>Metazoa</taxon>
        <taxon>Ecdysozoa</taxon>
        <taxon>Arthropoda</taxon>
        <taxon>Hexapoda</taxon>
        <taxon>Insecta</taxon>
        <taxon>Pterygota</taxon>
        <taxon>Neoptera</taxon>
        <taxon>Endopterygota</taxon>
        <taxon>Coleoptera</taxon>
        <taxon>Polyphaga</taxon>
        <taxon>Cucujiformia</taxon>
        <taxon>Chrysomeloidea</taxon>
        <taxon>Chrysomelidae</taxon>
        <taxon>Bruchinae</taxon>
        <taxon>Bruchini</taxon>
        <taxon>Acanthoscelides</taxon>
    </lineage>
</organism>
<dbReference type="GO" id="GO:0022857">
    <property type="term" value="F:transmembrane transporter activity"/>
    <property type="evidence" value="ECO:0007669"/>
    <property type="project" value="InterPro"/>
</dbReference>
<dbReference type="Proteomes" id="UP001152888">
    <property type="component" value="Unassembled WGS sequence"/>
</dbReference>
<feature type="transmembrane region" description="Helical" evidence="8">
    <location>
        <begin position="279"/>
        <end position="303"/>
    </location>
</feature>
<proteinExistence type="predicted"/>
<keyword evidence="3" id="KW-1003">Cell membrane</keyword>
<dbReference type="PANTHER" id="PTHR48021:SF47">
    <property type="entry name" value="GH17672P"/>
    <property type="match status" value="1"/>
</dbReference>
<dbReference type="InterPro" id="IPR020846">
    <property type="entry name" value="MFS_dom"/>
</dbReference>
<evidence type="ECO:0000256" key="6">
    <source>
        <dbReference type="ARBA" id="ARBA00022989"/>
    </source>
</evidence>
<dbReference type="SUPFAM" id="SSF103473">
    <property type="entry name" value="MFS general substrate transporter"/>
    <property type="match status" value="1"/>
</dbReference>
<feature type="transmembrane region" description="Helical" evidence="8">
    <location>
        <begin position="315"/>
        <end position="335"/>
    </location>
</feature>
<reference evidence="10" key="1">
    <citation type="submission" date="2022-03" db="EMBL/GenBank/DDBJ databases">
        <authorList>
            <person name="Sayadi A."/>
        </authorList>
    </citation>
    <scope>NUCLEOTIDE SEQUENCE</scope>
</reference>
<evidence type="ECO:0000256" key="4">
    <source>
        <dbReference type="ARBA" id="ARBA00022597"/>
    </source>
</evidence>
<feature type="domain" description="Major facilitator superfamily (MFS) profile" evidence="9">
    <location>
        <begin position="36"/>
        <end position="467"/>
    </location>
</feature>
<keyword evidence="6 8" id="KW-1133">Transmembrane helix</keyword>
<evidence type="ECO:0000256" key="2">
    <source>
        <dbReference type="ARBA" id="ARBA00022448"/>
    </source>
</evidence>
<dbReference type="AlphaFoldDB" id="A0A9P0PAE7"/>
<keyword evidence="2" id="KW-0813">Transport</keyword>
<evidence type="ECO:0000256" key="3">
    <source>
        <dbReference type="ARBA" id="ARBA00022475"/>
    </source>
</evidence>
<comment type="caution">
    <text evidence="10">The sequence shown here is derived from an EMBL/GenBank/DDBJ whole genome shotgun (WGS) entry which is preliminary data.</text>
</comment>
<keyword evidence="4" id="KW-0762">Sugar transport</keyword>
<dbReference type="PROSITE" id="PS50850">
    <property type="entry name" value="MFS"/>
    <property type="match status" value="1"/>
</dbReference>
<keyword evidence="7 8" id="KW-0472">Membrane</keyword>
<feature type="transmembrane region" description="Helical" evidence="8">
    <location>
        <begin position="84"/>
        <end position="101"/>
    </location>
</feature>
<dbReference type="GO" id="GO:0005886">
    <property type="term" value="C:plasma membrane"/>
    <property type="evidence" value="ECO:0007669"/>
    <property type="project" value="UniProtKB-SubCell"/>
</dbReference>
<dbReference type="PANTHER" id="PTHR48021">
    <property type="match status" value="1"/>
</dbReference>
<dbReference type="InterPro" id="IPR050549">
    <property type="entry name" value="MFS_Trehalose_Transporter"/>
</dbReference>
<dbReference type="PROSITE" id="PS00216">
    <property type="entry name" value="SUGAR_TRANSPORT_1"/>
    <property type="match status" value="1"/>
</dbReference>
<gene>
    <name evidence="10" type="ORF">ACAOBT_LOCUS11566</name>
</gene>
<evidence type="ECO:0000259" key="9">
    <source>
        <dbReference type="PROSITE" id="PS50850"/>
    </source>
</evidence>
<evidence type="ECO:0000256" key="1">
    <source>
        <dbReference type="ARBA" id="ARBA00004651"/>
    </source>
</evidence>
<feature type="transmembrane region" description="Helical" evidence="8">
    <location>
        <begin position="136"/>
        <end position="159"/>
    </location>
</feature>
<dbReference type="InterPro" id="IPR005829">
    <property type="entry name" value="Sugar_transporter_CS"/>
</dbReference>
<keyword evidence="11" id="KW-1185">Reference proteome</keyword>
<feature type="transmembrane region" description="Helical" evidence="8">
    <location>
        <begin position="198"/>
        <end position="216"/>
    </location>
</feature>